<protein>
    <submittedName>
        <fullName evidence="1">Uncharacterized protein</fullName>
    </submittedName>
</protein>
<dbReference type="EMBL" id="UINC01209113">
    <property type="protein sequence ID" value="SVE31989.1"/>
    <property type="molecule type" value="Genomic_DNA"/>
</dbReference>
<evidence type="ECO:0000313" key="1">
    <source>
        <dbReference type="EMBL" id="SVE31989.1"/>
    </source>
</evidence>
<reference evidence="1" key="1">
    <citation type="submission" date="2018-05" db="EMBL/GenBank/DDBJ databases">
        <authorList>
            <person name="Lanie J.A."/>
            <person name="Ng W.-L."/>
            <person name="Kazmierczak K.M."/>
            <person name="Andrzejewski T.M."/>
            <person name="Davidsen T.M."/>
            <person name="Wayne K.J."/>
            <person name="Tettelin H."/>
            <person name="Glass J.I."/>
            <person name="Rusch D."/>
            <person name="Podicherti R."/>
            <person name="Tsui H.-C.T."/>
            <person name="Winkler M.E."/>
        </authorList>
    </citation>
    <scope>NUCLEOTIDE SEQUENCE</scope>
</reference>
<accession>A0A383CIV1</accession>
<gene>
    <name evidence="1" type="ORF">METZ01_LOCUS484843</name>
</gene>
<dbReference type="AlphaFoldDB" id="A0A383CIV1"/>
<name>A0A383CIV1_9ZZZZ</name>
<organism evidence="1">
    <name type="scientific">marine metagenome</name>
    <dbReference type="NCBI Taxonomy" id="408172"/>
    <lineage>
        <taxon>unclassified sequences</taxon>
        <taxon>metagenomes</taxon>
        <taxon>ecological metagenomes</taxon>
    </lineage>
</organism>
<proteinExistence type="predicted"/>
<sequence>MLVKFGSISVIQYSIGLTCIVKKWNSPYFDKRFDKRLDIICPGRTQGER</sequence>